<reference evidence="1 2" key="1">
    <citation type="journal article" date="2022" name="Nat. Plants">
        <title>Genomes of leafy and leafless Platanthera orchids illuminate the evolution of mycoheterotrophy.</title>
        <authorList>
            <person name="Li M.H."/>
            <person name="Liu K.W."/>
            <person name="Li Z."/>
            <person name="Lu H.C."/>
            <person name="Ye Q.L."/>
            <person name="Zhang D."/>
            <person name="Wang J.Y."/>
            <person name="Li Y.F."/>
            <person name="Zhong Z.M."/>
            <person name="Liu X."/>
            <person name="Yu X."/>
            <person name="Liu D.K."/>
            <person name="Tu X.D."/>
            <person name="Liu B."/>
            <person name="Hao Y."/>
            <person name="Liao X.Y."/>
            <person name="Jiang Y.T."/>
            <person name="Sun W.H."/>
            <person name="Chen J."/>
            <person name="Chen Y.Q."/>
            <person name="Ai Y."/>
            <person name="Zhai J.W."/>
            <person name="Wu S.S."/>
            <person name="Zhou Z."/>
            <person name="Hsiao Y.Y."/>
            <person name="Wu W.L."/>
            <person name="Chen Y.Y."/>
            <person name="Lin Y.F."/>
            <person name="Hsu J.L."/>
            <person name="Li C.Y."/>
            <person name="Wang Z.W."/>
            <person name="Zhao X."/>
            <person name="Zhong W.Y."/>
            <person name="Ma X.K."/>
            <person name="Ma L."/>
            <person name="Huang J."/>
            <person name="Chen G.Z."/>
            <person name="Huang M.Z."/>
            <person name="Huang L."/>
            <person name="Peng D.H."/>
            <person name="Luo Y.B."/>
            <person name="Zou S.Q."/>
            <person name="Chen S.P."/>
            <person name="Lan S."/>
            <person name="Tsai W.C."/>
            <person name="Van de Peer Y."/>
            <person name="Liu Z.J."/>
        </authorList>
    </citation>
    <scope>NUCLEOTIDE SEQUENCE [LARGE SCALE GENOMIC DNA]</scope>
    <source>
        <strain evidence="1">Lor288</strain>
    </source>
</reference>
<protein>
    <submittedName>
        <fullName evidence="1">Plasma membrane ATPase</fullName>
    </submittedName>
</protein>
<sequence>MAADLLILPIHCREALTVEIFLHIYCYDLLLLLGHGKPPDWKDFVDIITLLVINSTISFIEESNAGNAAKALMAHLAPKTKIFEGESNFLAYIMESSDMLNAAAASLDFNLQLFCSHMSETTDEIILNCIRTTCIINRGLYSAMYESKFIVCKKYVCCMHVYLH</sequence>
<dbReference type="InterPro" id="IPR023298">
    <property type="entry name" value="ATPase_P-typ_TM_dom_sf"/>
</dbReference>
<dbReference type="PANTHER" id="PTHR35764:SF1">
    <property type="entry name" value="PROTEIN SHORTAGE IN CHIASMATA 1"/>
    <property type="match status" value="1"/>
</dbReference>
<dbReference type="PANTHER" id="PTHR35764">
    <property type="entry name" value="PROTEIN SHORTAGE IN CHIASMATA 1"/>
    <property type="match status" value="1"/>
</dbReference>
<dbReference type="EMBL" id="JBBWWR010000013">
    <property type="protein sequence ID" value="KAK8955179.1"/>
    <property type="molecule type" value="Genomic_DNA"/>
</dbReference>
<accession>A0ABR2LYA1</accession>
<dbReference type="Proteomes" id="UP001412067">
    <property type="component" value="Unassembled WGS sequence"/>
</dbReference>
<comment type="caution">
    <text evidence="1">The sequence shown here is derived from an EMBL/GenBank/DDBJ whole genome shotgun (WGS) entry which is preliminary data.</text>
</comment>
<proteinExistence type="predicted"/>
<keyword evidence="2" id="KW-1185">Reference proteome</keyword>
<organism evidence="1 2">
    <name type="scientific">Platanthera guangdongensis</name>
    <dbReference type="NCBI Taxonomy" id="2320717"/>
    <lineage>
        <taxon>Eukaryota</taxon>
        <taxon>Viridiplantae</taxon>
        <taxon>Streptophyta</taxon>
        <taxon>Embryophyta</taxon>
        <taxon>Tracheophyta</taxon>
        <taxon>Spermatophyta</taxon>
        <taxon>Magnoliopsida</taxon>
        <taxon>Liliopsida</taxon>
        <taxon>Asparagales</taxon>
        <taxon>Orchidaceae</taxon>
        <taxon>Orchidoideae</taxon>
        <taxon>Orchideae</taxon>
        <taxon>Orchidinae</taxon>
        <taxon>Platanthera</taxon>
    </lineage>
</organism>
<evidence type="ECO:0000313" key="1">
    <source>
        <dbReference type="EMBL" id="KAK8955179.1"/>
    </source>
</evidence>
<dbReference type="SUPFAM" id="SSF81665">
    <property type="entry name" value="Calcium ATPase, transmembrane domain M"/>
    <property type="match status" value="1"/>
</dbReference>
<gene>
    <name evidence="1" type="ORF">KSP40_PGU001555</name>
</gene>
<name>A0ABR2LYA1_9ASPA</name>
<dbReference type="Gene3D" id="1.20.1110.10">
    <property type="entry name" value="Calcium-transporting ATPase, transmembrane domain"/>
    <property type="match status" value="1"/>
</dbReference>
<dbReference type="InterPro" id="IPR038824">
    <property type="entry name" value="SHOC1-like"/>
</dbReference>
<evidence type="ECO:0000313" key="2">
    <source>
        <dbReference type="Proteomes" id="UP001412067"/>
    </source>
</evidence>